<organism evidence="1 2">
    <name type="scientific">Caerostris extrusa</name>
    <name type="common">Bark spider</name>
    <name type="synonym">Caerostris bankana</name>
    <dbReference type="NCBI Taxonomy" id="172846"/>
    <lineage>
        <taxon>Eukaryota</taxon>
        <taxon>Metazoa</taxon>
        <taxon>Ecdysozoa</taxon>
        <taxon>Arthropoda</taxon>
        <taxon>Chelicerata</taxon>
        <taxon>Arachnida</taxon>
        <taxon>Araneae</taxon>
        <taxon>Araneomorphae</taxon>
        <taxon>Entelegynae</taxon>
        <taxon>Araneoidea</taxon>
        <taxon>Araneidae</taxon>
        <taxon>Caerostris</taxon>
    </lineage>
</organism>
<protein>
    <submittedName>
        <fullName evidence="1">Uncharacterized protein</fullName>
    </submittedName>
</protein>
<proteinExistence type="predicted"/>
<gene>
    <name evidence="1" type="ORF">CEXT_808291</name>
</gene>
<keyword evidence="2" id="KW-1185">Reference proteome</keyword>
<dbReference type="AlphaFoldDB" id="A0AAV4N9V2"/>
<name>A0AAV4N9V2_CAEEX</name>
<evidence type="ECO:0000313" key="1">
    <source>
        <dbReference type="EMBL" id="GIX80615.1"/>
    </source>
</evidence>
<evidence type="ECO:0000313" key="2">
    <source>
        <dbReference type="Proteomes" id="UP001054945"/>
    </source>
</evidence>
<accession>A0AAV4N9V2</accession>
<comment type="caution">
    <text evidence="1">The sequence shown here is derived from an EMBL/GenBank/DDBJ whole genome shotgun (WGS) entry which is preliminary data.</text>
</comment>
<dbReference type="Proteomes" id="UP001054945">
    <property type="component" value="Unassembled WGS sequence"/>
</dbReference>
<dbReference type="EMBL" id="BPLR01020611">
    <property type="protein sequence ID" value="GIX80615.1"/>
    <property type="molecule type" value="Genomic_DNA"/>
</dbReference>
<sequence length="73" mass="7939">MPLEMKQSLSSFMANVYGKKCEASSRQDVILTLKVVLVFMAMLPGLQCSDIVSGGSNLSLQNAVRAKVFDNLD</sequence>
<reference evidence="1 2" key="1">
    <citation type="submission" date="2021-06" db="EMBL/GenBank/DDBJ databases">
        <title>Caerostris extrusa draft genome.</title>
        <authorList>
            <person name="Kono N."/>
            <person name="Arakawa K."/>
        </authorList>
    </citation>
    <scope>NUCLEOTIDE SEQUENCE [LARGE SCALE GENOMIC DNA]</scope>
</reference>